<dbReference type="SUPFAM" id="SSF56496">
    <property type="entry name" value="Fibrinogen C-terminal domain-like"/>
    <property type="match status" value="1"/>
</dbReference>
<evidence type="ECO:0000313" key="3">
    <source>
        <dbReference type="EMBL" id="KAK3774529.1"/>
    </source>
</evidence>
<dbReference type="Proteomes" id="UP001283361">
    <property type="component" value="Unassembled WGS sequence"/>
</dbReference>
<organism evidence="3 4">
    <name type="scientific">Elysia crispata</name>
    <name type="common">lettuce slug</name>
    <dbReference type="NCBI Taxonomy" id="231223"/>
    <lineage>
        <taxon>Eukaryota</taxon>
        <taxon>Metazoa</taxon>
        <taxon>Spiralia</taxon>
        <taxon>Lophotrochozoa</taxon>
        <taxon>Mollusca</taxon>
        <taxon>Gastropoda</taxon>
        <taxon>Heterobranchia</taxon>
        <taxon>Euthyneura</taxon>
        <taxon>Panpulmonata</taxon>
        <taxon>Sacoglossa</taxon>
        <taxon>Placobranchoidea</taxon>
        <taxon>Plakobranchidae</taxon>
        <taxon>Elysia</taxon>
    </lineage>
</organism>
<dbReference type="PANTHER" id="PTHR19143">
    <property type="entry name" value="FIBRINOGEN/TENASCIN/ANGIOPOEITIN"/>
    <property type="match status" value="1"/>
</dbReference>
<comment type="caution">
    <text evidence="1">Lacks conserved residue(s) required for the propagation of feature annotation.</text>
</comment>
<accession>A0AAE0ZS34</accession>
<keyword evidence="1" id="KW-0245">EGF-like domain</keyword>
<dbReference type="InterPro" id="IPR050373">
    <property type="entry name" value="Fibrinogen_C-term_domain"/>
</dbReference>
<protein>
    <recommendedName>
        <fullName evidence="2">EGF-like domain-containing protein</fullName>
    </recommendedName>
</protein>
<reference evidence="3" key="1">
    <citation type="journal article" date="2023" name="G3 (Bethesda)">
        <title>A reference genome for the long-term kleptoplast-retaining sea slug Elysia crispata morphotype clarki.</title>
        <authorList>
            <person name="Eastman K.E."/>
            <person name="Pendleton A.L."/>
            <person name="Shaikh M.A."/>
            <person name="Suttiyut T."/>
            <person name="Ogas R."/>
            <person name="Tomko P."/>
            <person name="Gavelis G."/>
            <person name="Widhalm J.R."/>
            <person name="Wisecaver J.H."/>
        </authorList>
    </citation>
    <scope>NUCLEOTIDE SEQUENCE</scope>
    <source>
        <strain evidence="3">ECLA1</strain>
    </source>
</reference>
<dbReference type="PANTHER" id="PTHR19143:SF444">
    <property type="entry name" value="PROTEIN SCABROUS"/>
    <property type="match status" value="1"/>
</dbReference>
<dbReference type="InterPro" id="IPR036056">
    <property type="entry name" value="Fibrinogen-like_C"/>
</dbReference>
<dbReference type="InterPro" id="IPR002181">
    <property type="entry name" value="Fibrinogen_a/b/g_C_dom"/>
</dbReference>
<evidence type="ECO:0000256" key="1">
    <source>
        <dbReference type="PROSITE-ProRule" id="PRU00076"/>
    </source>
</evidence>
<dbReference type="SMART" id="SM00186">
    <property type="entry name" value="FBG"/>
    <property type="match status" value="1"/>
</dbReference>
<feature type="domain" description="EGF-like" evidence="2">
    <location>
        <begin position="126"/>
        <end position="161"/>
    </location>
</feature>
<proteinExistence type="predicted"/>
<dbReference type="PROSITE" id="PS50026">
    <property type="entry name" value="EGF_3"/>
    <property type="match status" value="1"/>
</dbReference>
<dbReference type="Pfam" id="PF00147">
    <property type="entry name" value="Fibrinogen_C"/>
    <property type="match status" value="1"/>
</dbReference>
<dbReference type="InterPro" id="IPR000742">
    <property type="entry name" value="EGF"/>
</dbReference>
<comment type="caution">
    <text evidence="3">The sequence shown here is derived from an EMBL/GenBank/DDBJ whole genome shotgun (WGS) entry which is preliminary data.</text>
</comment>
<dbReference type="Gene3D" id="3.90.215.10">
    <property type="entry name" value="Gamma Fibrinogen, chain A, domain 1"/>
    <property type="match status" value="1"/>
</dbReference>
<evidence type="ECO:0000259" key="2">
    <source>
        <dbReference type="PROSITE" id="PS50026"/>
    </source>
</evidence>
<dbReference type="EMBL" id="JAWDGP010003406">
    <property type="protein sequence ID" value="KAK3774529.1"/>
    <property type="molecule type" value="Genomic_DNA"/>
</dbReference>
<keyword evidence="4" id="KW-1185">Reference proteome</keyword>
<dbReference type="GO" id="GO:0005615">
    <property type="term" value="C:extracellular space"/>
    <property type="evidence" value="ECO:0007669"/>
    <property type="project" value="TreeGrafter"/>
</dbReference>
<evidence type="ECO:0000313" key="4">
    <source>
        <dbReference type="Proteomes" id="UP001283361"/>
    </source>
</evidence>
<gene>
    <name evidence="3" type="ORF">RRG08_049465</name>
</gene>
<name>A0AAE0ZS34_9GAST</name>
<dbReference type="AlphaFoldDB" id="A0AAE0ZS34"/>
<sequence length="401" mass="44447">MVNIDLKINSLVFVWVDGLQISNSEFVEKPLCSISDRLAMGCMVPINLGGSDANQQSNHPKGTNFSSNTAAAADLLYCAAACAQNGSCVGCSRNSSDSGQWESQFYQHWPCDRVFAMCQAGEDNIDYMERTNACQNGGEWDTTVKRCSCLNTEGYVGEFCQRRARQCAEFEASGYSSGYVHRTLTIPGYPSDILVICWSAGKWEHTAAMTPFRSPEWIAVTKALENNRTWDSYEQGFMESGTILGWVGFLNLIQILRHQKPDEVVLRLTVGDSMFEQTYHGFDLSEGTYALTYTSVSFSRKRGTVPEISPDACFSADMKGVPFSTWDNDNDADPEMNCAAEAGGGWWFRTCNASCHIFLPGYDPVEPEPESITRLRFGGLDVRAWADTFGPVALLLRESLD</sequence>
<dbReference type="InterPro" id="IPR014716">
    <property type="entry name" value="Fibrinogen_a/b/g_C_1"/>
</dbReference>